<dbReference type="EMBL" id="OZ034821">
    <property type="protein sequence ID" value="CAL1407926.1"/>
    <property type="molecule type" value="Genomic_DNA"/>
</dbReference>
<name>A0AAV2GBS7_9ROSI</name>
<reference evidence="1 2" key="1">
    <citation type="submission" date="2024-04" db="EMBL/GenBank/DDBJ databases">
        <authorList>
            <person name="Fracassetti M."/>
        </authorList>
    </citation>
    <scope>NUCLEOTIDE SEQUENCE [LARGE SCALE GENOMIC DNA]</scope>
</reference>
<organism evidence="1 2">
    <name type="scientific">Linum trigynum</name>
    <dbReference type="NCBI Taxonomy" id="586398"/>
    <lineage>
        <taxon>Eukaryota</taxon>
        <taxon>Viridiplantae</taxon>
        <taxon>Streptophyta</taxon>
        <taxon>Embryophyta</taxon>
        <taxon>Tracheophyta</taxon>
        <taxon>Spermatophyta</taxon>
        <taxon>Magnoliopsida</taxon>
        <taxon>eudicotyledons</taxon>
        <taxon>Gunneridae</taxon>
        <taxon>Pentapetalae</taxon>
        <taxon>rosids</taxon>
        <taxon>fabids</taxon>
        <taxon>Malpighiales</taxon>
        <taxon>Linaceae</taxon>
        <taxon>Linum</taxon>
    </lineage>
</organism>
<protein>
    <submittedName>
        <fullName evidence="1">Uncharacterized protein</fullName>
    </submittedName>
</protein>
<gene>
    <name evidence="1" type="ORF">LTRI10_LOCUS47560</name>
</gene>
<proteinExistence type="predicted"/>
<evidence type="ECO:0000313" key="1">
    <source>
        <dbReference type="EMBL" id="CAL1407926.1"/>
    </source>
</evidence>
<dbReference type="Proteomes" id="UP001497516">
    <property type="component" value="Chromosome 8"/>
</dbReference>
<sequence>MREALRFRVRCRPILVLNTPILRRDKLNSFELPLLLLAHDLKQLRICLANQLVSPSLHRASTLLQIRFARHDWPLGRTALNFEIGATPLEAHRVAQNPKLLSSSGSRFSYAAIPPFWLWRSPPLLQFSFIDSSSRNEMWWTEAAEEAEEGKNPNFKIGEKLGDSDCAKWRILIF</sequence>
<dbReference type="AlphaFoldDB" id="A0AAV2GBS7"/>
<accession>A0AAV2GBS7</accession>
<keyword evidence="2" id="KW-1185">Reference proteome</keyword>
<evidence type="ECO:0000313" key="2">
    <source>
        <dbReference type="Proteomes" id="UP001497516"/>
    </source>
</evidence>